<organism evidence="2">
    <name type="scientific">Culicoides sonorensis</name>
    <name type="common">Biting midge</name>
    <dbReference type="NCBI Taxonomy" id="179676"/>
    <lineage>
        <taxon>Eukaryota</taxon>
        <taxon>Metazoa</taxon>
        <taxon>Ecdysozoa</taxon>
        <taxon>Arthropoda</taxon>
        <taxon>Hexapoda</taxon>
        <taxon>Insecta</taxon>
        <taxon>Pterygota</taxon>
        <taxon>Neoptera</taxon>
        <taxon>Endopterygota</taxon>
        <taxon>Diptera</taxon>
        <taxon>Nematocera</taxon>
        <taxon>Chironomoidea</taxon>
        <taxon>Ceratopogonidae</taxon>
        <taxon>Ceratopogoninae</taxon>
        <taxon>Culicoides</taxon>
        <taxon>Monoculicoides</taxon>
    </lineage>
</organism>
<dbReference type="AlphaFoldDB" id="A0A336LNP1"/>
<accession>A0A336LNP1</accession>
<name>A0A336LNP1_CULSO</name>
<dbReference type="VEuPathDB" id="VectorBase:CSON009545"/>
<sequence>MKLFIVVISIIGTMLLLGRCETPMEQGIIKLLITVYAARILYKGLQNKDIVVAFLSNMCFIMPENDDFS</sequence>
<gene>
    <name evidence="2" type="primary">CSON009545</name>
</gene>
<proteinExistence type="predicted"/>
<feature type="signal peptide" evidence="1">
    <location>
        <begin position="1"/>
        <end position="20"/>
    </location>
</feature>
<keyword evidence="1" id="KW-0732">Signal</keyword>
<protein>
    <submittedName>
        <fullName evidence="2">CSON009545 protein</fullName>
    </submittedName>
</protein>
<feature type="chain" id="PRO_5016254206" evidence="1">
    <location>
        <begin position="21"/>
        <end position="69"/>
    </location>
</feature>
<evidence type="ECO:0000256" key="1">
    <source>
        <dbReference type="SAM" id="SignalP"/>
    </source>
</evidence>
<dbReference type="EMBL" id="UFQT01000037">
    <property type="protein sequence ID" value="SSX18381.1"/>
    <property type="molecule type" value="Genomic_DNA"/>
</dbReference>
<evidence type="ECO:0000313" key="2">
    <source>
        <dbReference type="EMBL" id="SSX18381.1"/>
    </source>
</evidence>
<reference evidence="2" key="1">
    <citation type="submission" date="2018-07" db="EMBL/GenBank/DDBJ databases">
        <authorList>
            <person name="Quirk P.G."/>
            <person name="Krulwich T.A."/>
        </authorList>
    </citation>
    <scope>NUCLEOTIDE SEQUENCE</scope>
</reference>